<dbReference type="GO" id="GO:0005737">
    <property type="term" value="C:cytoplasm"/>
    <property type="evidence" value="ECO:0007669"/>
    <property type="project" value="UniProtKB-SubCell"/>
</dbReference>
<feature type="domain" description="Pyrroline-5-carboxylate reductase catalytic N-terminal" evidence="9">
    <location>
        <begin position="1"/>
        <end position="86"/>
    </location>
</feature>
<dbReference type="InterPro" id="IPR028939">
    <property type="entry name" value="P5C_Rdtase_cat_N"/>
</dbReference>
<accession>A0A7G6E847</accession>
<dbReference type="UniPathway" id="UPA00098">
    <property type="reaction ID" value="UER00361"/>
</dbReference>
<evidence type="ECO:0000256" key="3">
    <source>
        <dbReference type="ARBA" id="ARBA00022857"/>
    </source>
</evidence>
<name>A0A7G6E847_THEFR</name>
<comment type="function">
    <text evidence="5 6">Catalyzes the reduction of 1-pyrroline-5-carboxylate (PCA) to L-proline.</text>
</comment>
<dbReference type="AlphaFoldDB" id="A0A7G6E847"/>
<dbReference type="PANTHER" id="PTHR11645">
    <property type="entry name" value="PYRROLINE-5-CARBOXYLATE REDUCTASE"/>
    <property type="match status" value="1"/>
</dbReference>
<comment type="subcellular location">
    <subcellularLocation>
        <location evidence="6">Cytoplasm</location>
    </subcellularLocation>
</comment>
<gene>
    <name evidence="6 11" type="primary">proC</name>
    <name evidence="11" type="ORF">BR63_01760</name>
</gene>
<dbReference type="GO" id="GO:0004735">
    <property type="term" value="F:pyrroline-5-carboxylate reductase activity"/>
    <property type="evidence" value="ECO:0007669"/>
    <property type="project" value="UniProtKB-UniRule"/>
</dbReference>
<reference evidence="11 12" key="1">
    <citation type="journal article" date="2019" name="Front. Microbiol.">
        <title>Thermoanaerosceptrum fracticalcis gen. nov. sp. nov., a Novel Fumarate-Fermenting Microorganism From a Deep Fractured Carbonate Aquifer of the US Great Basin.</title>
        <authorList>
            <person name="Hamilton-Brehm S.D."/>
            <person name="Stewart L.E."/>
            <person name="Zavarin M."/>
            <person name="Caldwell M."/>
            <person name="Lawson P.A."/>
            <person name="Onstott T.C."/>
            <person name="Grzymski J."/>
            <person name="Neveux I."/>
            <person name="Lollar B.S."/>
            <person name="Russell C.E."/>
            <person name="Moser D.P."/>
        </authorList>
    </citation>
    <scope>NUCLEOTIDE SEQUENCE [LARGE SCALE GENOMIC DNA]</scope>
    <source>
        <strain evidence="11 12">DRI-13</strain>
    </source>
</reference>
<evidence type="ECO:0000256" key="2">
    <source>
        <dbReference type="ARBA" id="ARBA00022650"/>
    </source>
</evidence>
<dbReference type="SUPFAM" id="SSF48179">
    <property type="entry name" value="6-phosphogluconate dehydrogenase C-terminal domain-like"/>
    <property type="match status" value="1"/>
</dbReference>
<sequence>MGEAILAGLIRRGVEPETLLVSDLSHERLECLKNKLGVKTTVDNKDVVRHGEVIILAVKPQNIMDALKTFASVLTPDKLLISIAAGISTSFIEEVVPLGCKVIRVMPNTPALINAGTTVLAGGKFVTQEDLAVAEEIFKAVGSVTILPEKMLNAVTGLSGSGPAYVYVVIEALADGGVLAGLPRDVALKLAVETVQGAARMVQETRLHPGQLKDMVTSPGGTAITGLAQMEKAGLRGIIMETVLAATSRSQELLKK</sequence>
<dbReference type="EC" id="1.5.1.2" evidence="6 7"/>
<feature type="binding site" evidence="8">
    <location>
        <begin position="57"/>
        <end position="60"/>
    </location>
    <ligand>
        <name>NADP(+)</name>
        <dbReference type="ChEBI" id="CHEBI:58349"/>
    </ligand>
</feature>
<dbReference type="PROSITE" id="PS50007">
    <property type="entry name" value="PIPLC_X_DOMAIN"/>
    <property type="match status" value="1"/>
</dbReference>
<dbReference type="Gene3D" id="3.40.50.720">
    <property type="entry name" value="NAD(P)-binding Rossmann-like Domain"/>
    <property type="match status" value="1"/>
</dbReference>
<evidence type="ECO:0000256" key="4">
    <source>
        <dbReference type="ARBA" id="ARBA00023002"/>
    </source>
</evidence>
<evidence type="ECO:0000256" key="6">
    <source>
        <dbReference type="HAMAP-Rule" id="MF_01925"/>
    </source>
</evidence>
<comment type="similarity">
    <text evidence="1 6">Belongs to the pyrroline-5-carboxylate reductase family.</text>
</comment>
<keyword evidence="12" id="KW-1185">Reference proteome</keyword>
<keyword evidence="6" id="KW-0963">Cytoplasm</keyword>
<dbReference type="Proteomes" id="UP000515847">
    <property type="component" value="Chromosome"/>
</dbReference>
<dbReference type="InterPro" id="IPR008927">
    <property type="entry name" value="6-PGluconate_DH-like_C_sf"/>
</dbReference>
<evidence type="ECO:0000313" key="12">
    <source>
        <dbReference type="Proteomes" id="UP000515847"/>
    </source>
</evidence>
<keyword evidence="3 6" id="KW-0521">NADP</keyword>
<dbReference type="GO" id="GO:0055129">
    <property type="term" value="P:L-proline biosynthetic process"/>
    <property type="evidence" value="ECO:0007669"/>
    <property type="project" value="UniProtKB-UniRule"/>
</dbReference>
<comment type="catalytic activity">
    <reaction evidence="6">
        <text>L-proline + NADP(+) = (S)-1-pyrroline-5-carboxylate + NADPH + 2 H(+)</text>
        <dbReference type="Rhea" id="RHEA:14109"/>
        <dbReference type="ChEBI" id="CHEBI:15378"/>
        <dbReference type="ChEBI" id="CHEBI:17388"/>
        <dbReference type="ChEBI" id="CHEBI:57783"/>
        <dbReference type="ChEBI" id="CHEBI:58349"/>
        <dbReference type="ChEBI" id="CHEBI:60039"/>
        <dbReference type="EC" id="1.5.1.2"/>
    </reaction>
</comment>
<dbReference type="KEGG" id="tfr:BR63_01760"/>
<organism evidence="11 12">
    <name type="scientific">Thermanaerosceptrum fracticalcis</name>
    <dbReference type="NCBI Taxonomy" id="1712410"/>
    <lineage>
        <taxon>Bacteria</taxon>
        <taxon>Bacillati</taxon>
        <taxon>Bacillota</taxon>
        <taxon>Clostridia</taxon>
        <taxon>Eubacteriales</taxon>
        <taxon>Peptococcaceae</taxon>
        <taxon>Thermanaerosceptrum</taxon>
    </lineage>
</organism>
<keyword evidence="4 6" id="KW-0560">Oxidoreductase</keyword>
<dbReference type="OrthoDB" id="9805754at2"/>
<dbReference type="InterPro" id="IPR029036">
    <property type="entry name" value="P5CR_dimer"/>
</dbReference>
<dbReference type="InterPro" id="IPR036291">
    <property type="entry name" value="NAD(P)-bd_dom_sf"/>
</dbReference>
<dbReference type="PANTHER" id="PTHR11645:SF0">
    <property type="entry name" value="PYRROLINE-5-CARBOXYLATE REDUCTASE 3"/>
    <property type="match status" value="1"/>
</dbReference>
<keyword evidence="2 6" id="KW-0641">Proline biosynthesis</keyword>
<dbReference type="Pfam" id="PF03807">
    <property type="entry name" value="F420_oxidored"/>
    <property type="match status" value="1"/>
</dbReference>
<comment type="pathway">
    <text evidence="6">Amino-acid biosynthesis; L-proline biosynthesis; L-proline from L-glutamate 5-semialdehyde: step 1/1.</text>
</comment>
<dbReference type="Gene3D" id="1.10.3730.10">
    <property type="entry name" value="ProC C-terminal domain-like"/>
    <property type="match status" value="1"/>
</dbReference>
<evidence type="ECO:0000256" key="8">
    <source>
        <dbReference type="PIRSR" id="PIRSR000193-1"/>
    </source>
</evidence>
<evidence type="ECO:0000256" key="7">
    <source>
        <dbReference type="NCBIfam" id="TIGR00112"/>
    </source>
</evidence>
<dbReference type="InterPro" id="IPR000304">
    <property type="entry name" value="Pyrroline-COOH_reductase"/>
</dbReference>
<dbReference type="Pfam" id="PF14748">
    <property type="entry name" value="P5CR_dimer"/>
    <property type="match status" value="1"/>
</dbReference>
<dbReference type="NCBIfam" id="TIGR00112">
    <property type="entry name" value="proC"/>
    <property type="match status" value="1"/>
</dbReference>
<evidence type="ECO:0000256" key="1">
    <source>
        <dbReference type="ARBA" id="ARBA00005525"/>
    </source>
</evidence>
<evidence type="ECO:0000256" key="5">
    <source>
        <dbReference type="ARBA" id="ARBA00058118"/>
    </source>
</evidence>
<feature type="domain" description="Pyrroline-5-carboxylate reductase dimerisation" evidence="10">
    <location>
        <begin position="149"/>
        <end position="253"/>
    </location>
</feature>
<dbReference type="EMBL" id="CP045798">
    <property type="protein sequence ID" value="QNB48251.1"/>
    <property type="molecule type" value="Genomic_DNA"/>
</dbReference>
<protein>
    <recommendedName>
        <fullName evidence="6 7">Pyrroline-5-carboxylate reductase</fullName>
        <shortName evidence="6">P5C reductase</shortName>
        <shortName evidence="6">P5CR</shortName>
        <ecNumber evidence="6 7">1.5.1.2</ecNumber>
    </recommendedName>
    <alternativeName>
        <fullName evidence="6">PCA reductase</fullName>
    </alternativeName>
</protein>
<evidence type="ECO:0000259" key="9">
    <source>
        <dbReference type="Pfam" id="PF03807"/>
    </source>
</evidence>
<proteinExistence type="inferred from homology"/>
<feature type="binding site" evidence="8">
    <location>
        <position position="44"/>
    </location>
    <ligand>
        <name>NADPH</name>
        <dbReference type="ChEBI" id="CHEBI:57783"/>
    </ligand>
</feature>
<keyword evidence="6" id="KW-0028">Amino-acid biosynthesis</keyword>
<evidence type="ECO:0000259" key="10">
    <source>
        <dbReference type="Pfam" id="PF14748"/>
    </source>
</evidence>
<evidence type="ECO:0000313" key="11">
    <source>
        <dbReference type="EMBL" id="QNB48251.1"/>
    </source>
</evidence>
<dbReference type="FunFam" id="1.10.3730.10:FF:000001">
    <property type="entry name" value="Pyrroline-5-carboxylate reductase"/>
    <property type="match status" value="1"/>
</dbReference>
<dbReference type="SUPFAM" id="SSF51735">
    <property type="entry name" value="NAD(P)-binding Rossmann-fold domains"/>
    <property type="match status" value="1"/>
</dbReference>
<dbReference type="PIRSF" id="PIRSF000193">
    <property type="entry name" value="Pyrrol-5-carb_rd"/>
    <property type="match status" value="1"/>
</dbReference>
<dbReference type="HAMAP" id="MF_01925">
    <property type="entry name" value="P5C_reductase"/>
    <property type="match status" value="1"/>
</dbReference>
<comment type="catalytic activity">
    <reaction evidence="6">
        <text>L-proline + NAD(+) = (S)-1-pyrroline-5-carboxylate + NADH + 2 H(+)</text>
        <dbReference type="Rhea" id="RHEA:14105"/>
        <dbReference type="ChEBI" id="CHEBI:15378"/>
        <dbReference type="ChEBI" id="CHEBI:17388"/>
        <dbReference type="ChEBI" id="CHEBI:57540"/>
        <dbReference type="ChEBI" id="CHEBI:57945"/>
        <dbReference type="ChEBI" id="CHEBI:60039"/>
        <dbReference type="EC" id="1.5.1.2"/>
    </reaction>
</comment>